<comment type="caution">
    <text evidence="1">The sequence shown here is derived from an EMBL/GenBank/DDBJ whole genome shotgun (WGS) entry which is preliminary data.</text>
</comment>
<protein>
    <submittedName>
        <fullName evidence="1">Peptidase</fullName>
    </submittedName>
</protein>
<dbReference type="EMBL" id="SRXW01000001">
    <property type="protein sequence ID" value="TGY89894.1"/>
    <property type="molecule type" value="Genomic_DNA"/>
</dbReference>
<dbReference type="AlphaFoldDB" id="A0A4S2H2X2"/>
<proteinExistence type="predicted"/>
<sequence length="276" mass="30930">MAEAKTAEPSVKGSLPLYKNPVPLNKERHKGKGLKYTDRPFDFLAQSHFVPLTIGEFGVCAGRFPIIFLGEQKTAVAAMGLRTGENLFVDPDTGNYEPYTYLPAFVRRYPFVAAVHGEDTDRFTVCVDEGSHLYSDDPEIQFFDDKGEPTEFTQRAIDYVRRFEADVRMSQSFVDKCDELGLFTQQEATFQPRDAQGQPVGEAQKIASYWGIDPGKLRELEPKVLAELRDNTFLGAIYAHMLSMTQWDFLIQRASARQQGAPQMPGPVNPPPAPEA</sequence>
<organism evidence="1 2">
    <name type="scientific">Marinicauda algicola</name>
    <dbReference type="NCBI Taxonomy" id="2029849"/>
    <lineage>
        <taxon>Bacteria</taxon>
        <taxon>Pseudomonadati</taxon>
        <taxon>Pseudomonadota</taxon>
        <taxon>Alphaproteobacteria</taxon>
        <taxon>Maricaulales</taxon>
        <taxon>Maricaulaceae</taxon>
        <taxon>Marinicauda</taxon>
    </lineage>
</organism>
<name>A0A4S2H2X2_9PROT</name>
<dbReference type="Pfam" id="PF07277">
    <property type="entry name" value="SapC"/>
    <property type="match status" value="1"/>
</dbReference>
<accession>A0A4S2H2X2</accession>
<dbReference type="RefSeq" id="WP_135994391.1">
    <property type="nucleotide sequence ID" value="NZ_CP071057.1"/>
</dbReference>
<reference evidence="1 2" key="1">
    <citation type="journal article" date="2017" name="Int. J. Syst. Evol. Microbiol.">
        <title>Marinicauda algicola sp. nov., isolated from a marine red alga Rhodosorus marinus.</title>
        <authorList>
            <person name="Jeong S.E."/>
            <person name="Jeon S.H."/>
            <person name="Chun B.H."/>
            <person name="Kim D.W."/>
            <person name="Jeon C.O."/>
        </authorList>
    </citation>
    <scope>NUCLEOTIDE SEQUENCE [LARGE SCALE GENOMIC DNA]</scope>
    <source>
        <strain evidence="1 2">JCM 31718</strain>
    </source>
</reference>
<gene>
    <name evidence="1" type="ORF">E5163_01780</name>
</gene>
<evidence type="ECO:0000313" key="2">
    <source>
        <dbReference type="Proteomes" id="UP000308054"/>
    </source>
</evidence>
<dbReference type="InterPro" id="IPR010836">
    <property type="entry name" value="SapC"/>
</dbReference>
<dbReference type="OrthoDB" id="9806524at2"/>
<keyword evidence="2" id="KW-1185">Reference proteome</keyword>
<evidence type="ECO:0000313" key="1">
    <source>
        <dbReference type="EMBL" id="TGY89894.1"/>
    </source>
</evidence>
<dbReference type="Proteomes" id="UP000308054">
    <property type="component" value="Unassembled WGS sequence"/>
</dbReference>